<dbReference type="Pfam" id="PF07969">
    <property type="entry name" value="Amidohydro_3"/>
    <property type="match status" value="1"/>
</dbReference>
<dbReference type="CDD" id="cd01300">
    <property type="entry name" value="YtcJ_like"/>
    <property type="match status" value="1"/>
</dbReference>
<dbReference type="InterPro" id="IPR011059">
    <property type="entry name" value="Metal-dep_hydrolase_composite"/>
</dbReference>
<feature type="domain" description="Amidohydrolase 3" evidence="2">
    <location>
        <begin position="75"/>
        <end position="564"/>
    </location>
</feature>
<evidence type="ECO:0000313" key="4">
    <source>
        <dbReference type="Proteomes" id="UP000198703"/>
    </source>
</evidence>
<proteinExistence type="predicted"/>
<dbReference type="Gene3D" id="2.30.40.10">
    <property type="entry name" value="Urease, subunit C, domain 1"/>
    <property type="match status" value="1"/>
</dbReference>
<dbReference type="InterPro" id="IPR013108">
    <property type="entry name" value="Amidohydro_3"/>
</dbReference>
<feature type="chain" id="PRO_5011788199" description="Amidohydrolase 3 domain-containing protein" evidence="1">
    <location>
        <begin position="24"/>
        <end position="642"/>
    </location>
</feature>
<dbReference type="SUPFAM" id="SSF51556">
    <property type="entry name" value="Metallo-dependent hydrolases"/>
    <property type="match status" value="1"/>
</dbReference>
<evidence type="ECO:0000259" key="2">
    <source>
        <dbReference type="Pfam" id="PF07969"/>
    </source>
</evidence>
<dbReference type="EMBL" id="FNQM01000002">
    <property type="protein sequence ID" value="SDZ88771.1"/>
    <property type="molecule type" value="Genomic_DNA"/>
</dbReference>
<evidence type="ECO:0000313" key="3">
    <source>
        <dbReference type="EMBL" id="SDZ88771.1"/>
    </source>
</evidence>
<keyword evidence="1" id="KW-0732">Signal</keyword>
<dbReference type="PANTHER" id="PTHR22642:SF2">
    <property type="entry name" value="PROTEIN LONG AFTER FAR-RED 3"/>
    <property type="match status" value="1"/>
</dbReference>
<dbReference type="Gene3D" id="3.20.20.140">
    <property type="entry name" value="Metal-dependent hydrolases"/>
    <property type="match status" value="1"/>
</dbReference>
<organism evidence="3 4">
    <name type="scientific">Rubrimonas cliftonensis</name>
    <dbReference type="NCBI Taxonomy" id="89524"/>
    <lineage>
        <taxon>Bacteria</taxon>
        <taxon>Pseudomonadati</taxon>
        <taxon>Pseudomonadota</taxon>
        <taxon>Alphaproteobacteria</taxon>
        <taxon>Rhodobacterales</taxon>
        <taxon>Paracoccaceae</taxon>
        <taxon>Rubrimonas</taxon>
    </lineage>
</organism>
<dbReference type="GO" id="GO:0016810">
    <property type="term" value="F:hydrolase activity, acting on carbon-nitrogen (but not peptide) bonds"/>
    <property type="evidence" value="ECO:0007669"/>
    <property type="project" value="InterPro"/>
</dbReference>
<dbReference type="AlphaFoldDB" id="A0A1H3WPQ9"/>
<protein>
    <recommendedName>
        <fullName evidence="2">Amidohydrolase 3 domain-containing protein</fullName>
    </recommendedName>
</protein>
<dbReference type="PANTHER" id="PTHR22642">
    <property type="entry name" value="IMIDAZOLONEPROPIONASE"/>
    <property type="match status" value="1"/>
</dbReference>
<dbReference type="STRING" id="89524.SAMN05444370_10248"/>
<dbReference type="InterPro" id="IPR033932">
    <property type="entry name" value="YtcJ-like"/>
</dbReference>
<dbReference type="Gene3D" id="3.10.310.70">
    <property type="match status" value="1"/>
</dbReference>
<dbReference type="RefSeq" id="WP_342741587.1">
    <property type="nucleotide sequence ID" value="NZ_FNQM01000002.1"/>
</dbReference>
<accession>A0A1H3WPQ9</accession>
<evidence type="ECO:0000256" key="1">
    <source>
        <dbReference type="SAM" id="SignalP"/>
    </source>
</evidence>
<keyword evidence="4" id="KW-1185">Reference proteome</keyword>
<dbReference type="SUPFAM" id="SSF51338">
    <property type="entry name" value="Composite domain of metallo-dependent hydrolases"/>
    <property type="match status" value="1"/>
</dbReference>
<feature type="signal peptide" evidence="1">
    <location>
        <begin position="1"/>
        <end position="23"/>
    </location>
</feature>
<sequence>MDGPLRTPIIALLAMLAATPAAAQEIADRIWFGGPILTMEDGAMRAEALAEKGGVILAVGSEASVATHRGAGTRMIDLAGRTMLPGFVDAHGHVFAIGLQALSANLLAPPDGSVTDIAALQATLGDWAAAHPERVARAGLILGFGYDDAQLAELRHPTREALDAVSTETPVYVIHQSGHIGVANSAALAAAGVDAASVDPAGGVIRRRGDGQPDGVLEEAAHFAALMRLIGELDADAGRAIFRAGTELIASFGYTTAQEGRATPGAARLMQAVAREEGLAIDVVAYPDVLLDRDFIAGAVSRDYAHGFRVGGAKLTIDGSPQGFTALRDRPYHAPPSGLRADYRGYAAVTPEQVFDAVDWAFGADIQLLTHANGEGAADLLIAAIRTATAAHGRADRRPVLIHGQFQREDQVDAFVALGVFPSLFPMHTFYWGDWHRERTVGPALVDDISPTGWYRARGAMFSTHHDAPVAFPDSMRVLDATVTRRSRSGDVIGPDQRVDVITALKAMTIWPAFQHFDEDRKGSLAPGKLADLVVLSGDPTAVDPETLDALRVVETIKAGRTIFAAPPPADRRGALGFRPGRDGADPFAAFLRGAAAARDAAGLGGGPLARAMRRAAAAGPHDAACVAGVLSDALALSAAAR</sequence>
<gene>
    <name evidence="3" type="ORF">SAMN05444370_10248</name>
</gene>
<reference evidence="3 4" key="1">
    <citation type="submission" date="2016-10" db="EMBL/GenBank/DDBJ databases">
        <authorList>
            <person name="de Groot N.N."/>
        </authorList>
    </citation>
    <scope>NUCLEOTIDE SEQUENCE [LARGE SCALE GENOMIC DNA]</scope>
    <source>
        <strain evidence="3 4">DSM 15345</strain>
    </source>
</reference>
<dbReference type="Proteomes" id="UP000198703">
    <property type="component" value="Unassembled WGS sequence"/>
</dbReference>
<name>A0A1H3WPQ9_9RHOB</name>
<dbReference type="InterPro" id="IPR032466">
    <property type="entry name" value="Metal_Hydrolase"/>
</dbReference>